<dbReference type="AlphaFoldDB" id="A0A174H490"/>
<dbReference type="Proteomes" id="UP000095431">
    <property type="component" value="Unassembled WGS sequence"/>
</dbReference>
<evidence type="ECO:0000313" key="2">
    <source>
        <dbReference type="Proteomes" id="UP000095431"/>
    </source>
</evidence>
<organism evidence="1 2">
    <name type="scientific">Blautia wexlerae</name>
    <dbReference type="NCBI Taxonomy" id="418240"/>
    <lineage>
        <taxon>Bacteria</taxon>
        <taxon>Bacillati</taxon>
        <taxon>Bacillota</taxon>
        <taxon>Clostridia</taxon>
        <taxon>Lachnospirales</taxon>
        <taxon>Lachnospiraceae</taxon>
        <taxon>Blautia</taxon>
    </lineage>
</organism>
<gene>
    <name evidence="1" type="ORF">ERS852478_03564</name>
</gene>
<accession>A0A174H490</accession>
<reference evidence="1 2" key="1">
    <citation type="submission" date="2015-09" db="EMBL/GenBank/DDBJ databases">
        <authorList>
            <consortium name="Pathogen Informatics"/>
        </authorList>
    </citation>
    <scope>NUCLEOTIDE SEQUENCE [LARGE SCALE GENOMIC DNA]</scope>
    <source>
        <strain evidence="1 2">2789STDY5834863</strain>
    </source>
</reference>
<evidence type="ECO:0000313" key="1">
    <source>
        <dbReference type="EMBL" id="CUO68227.1"/>
    </source>
</evidence>
<dbReference type="EMBL" id="CYZN01000038">
    <property type="protein sequence ID" value="CUO68227.1"/>
    <property type="molecule type" value="Genomic_DNA"/>
</dbReference>
<dbReference type="RefSeq" id="WP_055201438.1">
    <property type="nucleotide sequence ID" value="NZ_BTHH01000008.1"/>
</dbReference>
<sequence>METWKNRDMIYDVVIGAVEEGNANPEVKTVFGEDSLCEKLYEKIYQTKEKLSQRLGKEGEEDADIEKIINNMFDICRIVGNKMYEYGKMDTSK</sequence>
<proteinExistence type="predicted"/>
<name>A0A174H490_9FIRM</name>
<protein>
    <submittedName>
        <fullName evidence="1">Uncharacterized protein</fullName>
    </submittedName>
</protein>